<evidence type="ECO:0000256" key="1">
    <source>
        <dbReference type="SAM" id="MobiDB-lite"/>
    </source>
</evidence>
<dbReference type="SUPFAM" id="SSF51120">
    <property type="entry name" value="beta-Roll"/>
    <property type="match status" value="1"/>
</dbReference>
<accession>A0A1H4MLH1</accession>
<dbReference type="Proteomes" id="UP000183114">
    <property type="component" value="Unassembled WGS sequence"/>
</dbReference>
<feature type="region of interest" description="Disordered" evidence="1">
    <location>
        <begin position="1"/>
        <end position="41"/>
    </location>
</feature>
<organism evidence="2 3">
    <name type="scientific">Pseudomonas frederiksbergensis</name>
    <dbReference type="NCBI Taxonomy" id="104087"/>
    <lineage>
        <taxon>Bacteria</taxon>
        <taxon>Pseudomonadati</taxon>
        <taxon>Pseudomonadota</taxon>
        <taxon>Gammaproteobacteria</taxon>
        <taxon>Pseudomonadales</taxon>
        <taxon>Pseudomonadaceae</taxon>
        <taxon>Pseudomonas</taxon>
    </lineage>
</organism>
<dbReference type="Gene3D" id="2.150.10.10">
    <property type="entry name" value="Serralysin-like metalloprotease, C-terminal"/>
    <property type="match status" value="1"/>
</dbReference>
<protein>
    <recommendedName>
        <fullName evidence="4">Calcium-binding protein</fullName>
    </recommendedName>
</protein>
<dbReference type="InterPro" id="IPR011049">
    <property type="entry name" value="Serralysin-like_metalloprot_C"/>
</dbReference>
<sequence>MSTPSISTGQNPTLPINIRITETPPSLSARMPSSTPQDEQRRNRLLLQDQLNGPVRIGELTISRQDLYDMGARLNGQVINANHPIQLEPDQTFINALQFDPAKIEGRLQSPQHSDSCAGLLFELGVLRSASAQSLLSASSSDLSASMQSLGKLLDSAQQLSLSTPSLPENLPSWADKVKSRSMTSMGVGLQGYGIYSGIMGTAEALKKGDLVEAGINVGGITAEVGSLFLERGLENIGRNMMLSGGKVFTGFSKTSAGKYLARGAGLLASVLTLPFDIYTAIKAFNDAASATGKQAQDHYFNAALSLTSAGLSIVLGIAALAGFSAAGPIGIAAGAVLILGARIYGAARQVDDIDDYITLSTHERLRSGWFAFTGQTMDRDILDRYLVAKTDSSYSELLKKTARSWLDNELKDTVEAVVLGSYQVELQTVKHWKYQWDDAGGESPYIEEKEAVIKETDDTFDASQGISHIPGAIIGSAGEHKAILWQLGGGHDTVVGVRDKPNQFSYGTGKKTLTGGDKDDIFSFRIAADTLQPGDLSGSRLRGGAGNDTLQLEGKVSRDKPHQGVHIDLQTGQLNLRASPDTPPLRFESVETVETLADAANSITGSSQADRIVLRGNADIADTGAGADTIVIKGPNSQANGGPGEDHYIIADKTDATTLIEDGQDPSLIDLDWTLERIQGWRVEGTSLVLSALHGIDGKLPRITVTVKGIYRQEADKRLLRNDKLIVRTKDLYSLKPDLPQQLDGRDNVGVNAIILARGKPATPPQLLNGGDHVASSASHSSYFVYRHLASTVLAVRHVSETTLSTLFLDYDSHEIEAVEAQYTVRSTRNINSEYLRYQDVNLTLRFMDQKRLTLKDMARDRAGVGSNVIGNVIASGLMPTHNFVLIMRDGISYRVELPHHSYLEDQRQPGHKTLLTPRSLVERTGHYLMQQPAAHPPTVLKPQDLRVDIQAAPQTGILVLEGQAATYDIHPAADTILRLSTSVAIAAAIGTSTWNIHTQHLSETIGREHIRLSGAQLWVGHILILLPNDETGDALMETVRVFTSSGHRYDIEQEFAVVLLAEINAQAYSSIDAIQAGISLHRQGNEPMTDLVLIRHLQLRDDDSKAIYYDSVAEDWTLEGDWSRKLHLEDMHIARAPVNETPMDQ</sequence>
<dbReference type="EMBL" id="FNTF01000002">
    <property type="protein sequence ID" value="SEB83921.1"/>
    <property type="molecule type" value="Genomic_DNA"/>
</dbReference>
<gene>
    <name evidence="2" type="ORF">SAMN04490185_0326</name>
</gene>
<evidence type="ECO:0008006" key="4">
    <source>
        <dbReference type="Google" id="ProtNLM"/>
    </source>
</evidence>
<feature type="compositionally biased region" description="Polar residues" evidence="1">
    <location>
        <begin position="1"/>
        <end position="14"/>
    </location>
</feature>
<name>A0A1H4MLH1_9PSED</name>
<proteinExistence type="predicted"/>
<evidence type="ECO:0000313" key="2">
    <source>
        <dbReference type="EMBL" id="SEB83921.1"/>
    </source>
</evidence>
<evidence type="ECO:0000313" key="3">
    <source>
        <dbReference type="Proteomes" id="UP000183114"/>
    </source>
</evidence>
<feature type="compositionally biased region" description="Polar residues" evidence="1">
    <location>
        <begin position="23"/>
        <end position="36"/>
    </location>
</feature>
<dbReference type="AlphaFoldDB" id="A0A1H4MLH1"/>
<reference evidence="2 3" key="1">
    <citation type="submission" date="2016-10" db="EMBL/GenBank/DDBJ databases">
        <authorList>
            <person name="de Groot N.N."/>
        </authorList>
    </citation>
    <scope>NUCLEOTIDE SEQUENCE [LARGE SCALE GENOMIC DNA]</scope>
    <source>
        <strain evidence="2 3">BS3655</strain>
    </source>
</reference>